<dbReference type="RefSeq" id="WP_281489294.1">
    <property type="nucleotide sequence ID" value="NZ_CP159582.1"/>
</dbReference>
<reference evidence="2 3" key="1">
    <citation type="submission" date="2023-04" db="EMBL/GenBank/DDBJ databases">
        <title>Klugiella caeni sp. nov. isolated from the sludge of biochemical tank.</title>
        <authorList>
            <person name="Geng K."/>
        </authorList>
    </citation>
    <scope>NUCLEOTIDE SEQUENCE [LARGE SCALE GENOMIC DNA]</scope>
    <source>
        <strain evidence="2 3">YN-L-19</strain>
    </source>
</reference>
<protein>
    <submittedName>
        <fullName evidence="2">DUF4307 domain-containing protein</fullName>
    </submittedName>
</protein>
<dbReference type="Pfam" id="PF14155">
    <property type="entry name" value="DUF4307"/>
    <property type="match status" value="1"/>
</dbReference>
<evidence type="ECO:0000313" key="3">
    <source>
        <dbReference type="Proteomes" id="UP001321506"/>
    </source>
</evidence>
<name>A0AAW6T6P8_9MICO</name>
<comment type="caution">
    <text evidence="2">The sequence shown here is derived from an EMBL/GenBank/DDBJ whole genome shotgun (WGS) entry which is preliminary data.</text>
</comment>
<dbReference type="InterPro" id="IPR025443">
    <property type="entry name" value="DUF4307"/>
</dbReference>
<keyword evidence="1" id="KW-0472">Membrane</keyword>
<dbReference type="EMBL" id="JASATX010000005">
    <property type="protein sequence ID" value="MDI2099501.1"/>
    <property type="molecule type" value="Genomic_DNA"/>
</dbReference>
<organism evidence="2 3">
    <name type="scientific">Ruicaihuangia caeni</name>
    <dbReference type="NCBI Taxonomy" id="3042517"/>
    <lineage>
        <taxon>Bacteria</taxon>
        <taxon>Bacillati</taxon>
        <taxon>Actinomycetota</taxon>
        <taxon>Actinomycetes</taxon>
        <taxon>Micrococcales</taxon>
        <taxon>Microbacteriaceae</taxon>
        <taxon>Ruicaihuangia</taxon>
    </lineage>
</organism>
<gene>
    <name evidence="2" type="ORF">QF206_11050</name>
</gene>
<dbReference type="Proteomes" id="UP001321506">
    <property type="component" value="Unassembled WGS sequence"/>
</dbReference>
<keyword evidence="3" id="KW-1185">Reference proteome</keyword>
<feature type="transmembrane region" description="Helical" evidence="1">
    <location>
        <begin position="26"/>
        <end position="46"/>
    </location>
</feature>
<sequence>MTDQASRLQERYGRTPERAQRDRRMLWVFGGAVALVFVAWVVWAGLLSPGAEIDSRTTGYSVDESANEVEVRWQLTVEPGTPVQCAVQALSESKNIVGWKIVDIPASDRHVRAFSETVRVMQPATTGLIHHCWSQ</sequence>
<accession>A0AAW6T6P8</accession>
<keyword evidence="1" id="KW-1133">Transmembrane helix</keyword>
<proteinExistence type="predicted"/>
<keyword evidence="1" id="KW-0812">Transmembrane</keyword>
<dbReference type="AlphaFoldDB" id="A0AAW6T6P8"/>
<evidence type="ECO:0000256" key="1">
    <source>
        <dbReference type="SAM" id="Phobius"/>
    </source>
</evidence>
<evidence type="ECO:0000313" key="2">
    <source>
        <dbReference type="EMBL" id="MDI2099501.1"/>
    </source>
</evidence>